<evidence type="ECO:0000313" key="4">
    <source>
        <dbReference type="EMBL" id="ATQ68844.1"/>
    </source>
</evidence>
<feature type="transmembrane region" description="Helical" evidence="2">
    <location>
        <begin position="265"/>
        <end position="283"/>
    </location>
</feature>
<evidence type="ECO:0000256" key="1">
    <source>
        <dbReference type="SAM" id="MobiDB-lite"/>
    </source>
</evidence>
<dbReference type="InterPro" id="IPR002656">
    <property type="entry name" value="Acyl_transf_3_dom"/>
</dbReference>
<feature type="transmembrane region" description="Helical" evidence="2">
    <location>
        <begin position="120"/>
        <end position="140"/>
    </location>
</feature>
<keyword evidence="2" id="KW-0472">Membrane</keyword>
<feature type="transmembrane region" description="Helical" evidence="2">
    <location>
        <begin position="316"/>
        <end position="337"/>
    </location>
</feature>
<dbReference type="RefSeq" id="WP_004448484.1">
    <property type="nucleotide sequence ID" value="NZ_ADVE02000001.1"/>
</dbReference>
<keyword evidence="2" id="KW-1133">Transmembrane helix</keyword>
<dbReference type="KEGG" id="mtw:CQW49_13840"/>
<dbReference type="STRING" id="595536.GCA_000178815_02401"/>
<feature type="domain" description="Acyltransferase 3" evidence="3">
    <location>
        <begin position="42"/>
        <end position="365"/>
    </location>
</feature>
<dbReference type="Pfam" id="PF01757">
    <property type="entry name" value="Acyl_transf_3"/>
    <property type="match status" value="1"/>
</dbReference>
<dbReference type="Proteomes" id="UP000230709">
    <property type="component" value="Chromosome"/>
</dbReference>
<feature type="transmembrane region" description="Helical" evidence="2">
    <location>
        <begin position="189"/>
        <end position="205"/>
    </location>
</feature>
<organism evidence="4 5">
    <name type="scientific">Methylosinus trichosporium (strain ATCC 35070 / NCIMB 11131 / UNIQEM 75 / OB3b)</name>
    <dbReference type="NCBI Taxonomy" id="595536"/>
    <lineage>
        <taxon>Bacteria</taxon>
        <taxon>Pseudomonadati</taxon>
        <taxon>Pseudomonadota</taxon>
        <taxon>Alphaproteobacteria</taxon>
        <taxon>Hyphomicrobiales</taxon>
        <taxon>Methylocystaceae</taxon>
        <taxon>Methylosinus</taxon>
    </lineage>
</organism>
<reference evidence="5" key="1">
    <citation type="submission" date="2017-10" db="EMBL/GenBank/DDBJ databases">
        <title>Completed PacBio SMRT sequence of Methylosinus trichosporium OB3b reveals presence of a third large plasmid.</title>
        <authorList>
            <person name="Charles T.C."/>
            <person name="Lynch M.D.J."/>
            <person name="Heil J.R."/>
            <person name="Cheng J."/>
        </authorList>
    </citation>
    <scope>NUCLEOTIDE SEQUENCE [LARGE SCALE GENOMIC DNA]</scope>
    <source>
        <strain evidence="5">OB3b</strain>
    </source>
</reference>
<dbReference type="EMBL" id="CP023737">
    <property type="protein sequence ID" value="ATQ68844.1"/>
    <property type="molecule type" value="Genomic_DNA"/>
</dbReference>
<feature type="transmembrane region" description="Helical" evidence="2">
    <location>
        <begin position="236"/>
        <end position="253"/>
    </location>
</feature>
<evidence type="ECO:0000313" key="5">
    <source>
        <dbReference type="Proteomes" id="UP000230709"/>
    </source>
</evidence>
<feature type="transmembrane region" description="Helical" evidence="2">
    <location>
        <begin position="349"/>
        <end position="371"/>
    </location>
</feature>
<gene>
    <name evidence="4" type="ORF">CQW49_13840</name>
</gene>
<name>A0A2D2D1K2_METT3</name>
<dbReference type="GO" id="GO:0016747">
    <property type="term" value="F:acyltransferase activity, transferring groups other than amino-acyl groups"/>
    <property type="evidence" value="ECO:0007669"/>
    <property type="project" value="InterPro"/>
</dbReference>
<keyword evidence="5" id="KW-1185">Reference proteome</keyword>
<feature type="transmembrane region" description="Helical" evidence="2">
    <location>
        <begin position="46"/>
        <end position="65"/>
    </location>
</feature>
<keyword evidence="2" id="KW-0812">Transmembrane</keyword>
<dbReference type="InterPro" id="IPR050879">
    <property type="entry name" value="Acyltransferase_3"/>
</dbReference>
<keyword evidence="4" id="KW-0012">Acyltransferase</keyword>
<dbReference type="AlphaFoldDB" id="A0A2D2D1K2"/>
<dbReference type="PANTHER" id="PTHR23028">
    <property type="entry name" value="ACETYLTRANSFERASE"/>
    <property type="match status" value="1"/>
</dbReference>
<proteinExistence type="predicted"/>
<feature type="region of interest" description="Disordered" evidence="1">
    <location>
        <begin position="393"/>
        <end position="415"/>
    </location>
</feature>
<feature type="transmembrane region" description="Helical" evidence="2">
    <location>
        <begin position="77"/>
        <end position="100"/>
    </location>
</feature>
<evidence type="ECO:0000256" key="2">
    <source>
        <dbReference type="SAM" id="Phobius"/>
    </source>
</evidence>
<keyword evidence="4" id="KW-0808">Transferase</keyword>
<evidence type="ECO:0000259" key="3">
    <source>
        <dbReference type="Pfam" id="PF01757"/>
    </source>
</evidence>
<feature type="transmembrane region" description="Helical" evidence="2">
    <location>
        <begin position="212"/>
        <end position="230"/>
    </location>
</feature>
<feature type="transmembrane region" description="Helical" evidence="2">
    <location>
        <begin position="289"/>
        <end position="309"/>
    </location>
</feature>
<sequence>MPFPMPHALASCVLALVVATLAAEGVGRLGFPIEPASKRIGCLDGLRGYLALFVLVGHAMIWVNVLRGDGQWRGAPLYPFGGVGAAAVPMFFMITGLLFYPRALAGIQNVNWTATFIGRVFRILPLVAVSVLAVCCLIAMRHGAPADYSLRELLLATTKWMLTQEAPIFRVADSGRFNAYVLWSLEYEWIFYLAILPAVAAVASLKPARLPSWTLPALLLVGSLSARLVIDRQLVAFLPLFAVGMLAYEIRRIESLRGLFASDRFSWVALAAVLAAAALPTSALSIPNIILNGLFLTAVACGNSFWGFLHRKGPMVLGASSFGVYVIHGVVLAALYGGGVVGDLPIDRLIFLFPAAALVVVLIAALAHVTIERPLIAVGARLSRYASRTRRAAAVDDSPSEGGEAARRRLTPVGS</sequence>
<accession>A0A2D2D1K2</accession>
<protein>
    <submittedName>
        <fullName evidence="4">Acyltransferase</fullName>
    </submittedName>
</protein>